<evidence type="ECO:0000256" key="1">
    <source>
        <dbReference type="ARBA" id="ARBA00022630"/>
    </source>
</evidence>
<keyword evidence="1" id="KW-0285">Flavoprotein</keyword>
<dbReference type="EMBL" id="CAMGYJ010000007">
    <property type="protein sequence ID" value="CAI0451099.1"/>
    <property type="molecule type" value="Genomic_DNA"/>
</dbReference>
<dbReference type="GO" id="GO:0005829">
    <property type="term" value="C:cytosol"/>
    <property type="evidence" value="ECO:0007669"/>
    <property type="project" value="TreeGrafter"/>
</dbReference>
<dbReference type="AlphaFoldDB" id="A0AAV0MY72"/>
<dbReference type="SUPFAM" id="SSF52343">
    <property type="entry name" value="Ferredoxin reductase-like, C-terminal NADP-linked domain"/>
    <property type="match status" value="1"/>
</dbReference>
<dbReference type="Proteomes" id="UP001154282">
    <property type="component" value="Unassembled WGS sequence"/>
</dbReference>
<evidence type="ECO:0000313" key="5">
    <source>
        <dbReference type="Proteomes" id="UP001154282"/>
    </source>
</evidence>
<feature type="non-terminal residue" evidence="3">
    <location>
        <position position="1"/>
    </location>
</feature>
<dbReference type="InterPro" id="IPR039261">
    <property type="entry name" value="FNR_nucleotide-bd"/>
</dbReference>
<evidence type="ECO:0000313" key="3">
    <source>
        <dbReference type="EMBL" id="CAI0451099.1"/>
    </source>
</evidence>
<protein>
    <recommendedName>
        <fullName evidence="2">Oxidoreductase FAD/NAD(P)-binding domain-containing protein</fullName>
    </recommendedName>
</protein>
<dbReference type="InterPro" id="IPR001433">
    <property type="entry name" value="OxRdtase_FAD/NAD-bd"/>
</dbReference>
<name>A0AAV0MY72_9ROSI</name>
<organism evidence="3 5">
    <name type="scientific">Linum tenue</name>
    <dbReference type="NCBI Taxonomy" id="586396"/>
    <lineage>
        <taxon>Eukaryota</taxon>
        <taxon>Viridiplantae</taxon>
        <taxon>Streptophyta</taxon>
        <taxon>Embryophyta</taxon>
        <taxon>Tracheophyta</taxon>
        <taxon>Spermatophyta</taxon>
        <taxon>Magnoliopsida</taxon>
        <taxon>eudicotyledons</taxon>
        <taxon>Gunneridae</taxon>
        <taxon>Pentapetalae</taxon>
        <taxon>rosids</taxon>
        <taxon>fabids</taxon>
        <taxon>Malpighiales</taxon>
        <taxon>Linaceae</taxon>
        <taxon>Linum</taxon>
    </lineage>
</organism>
<comment type="caution">
    <text evidence="3">The sequence shown here is derived from an EMBL/GenBank/DDBJ whole genome shotgun (WGS) entry which is preliminary data.</text>
</comment>
<dbReference type="Gene3D" id="3.40.50.80">
    <property type="entry name" value="Nucleotide-binding domain of ferredoxin-NADP reductase (FNR) module"/>
    <property type="match status" value="1"/>
</dbReference>
<dbReference type="PANTHER" id="PTHR19384:SF10">
    <property type="entry name" value="NADPH-DEPENDENT DIFLAVIN OXIDOREDUCTASE 1"/>
    <property type="match status" value="1"/>
</dbReference>
<evidence type="ECO:0000313" key="4">
    <source>
        <dbReference type="EMBL" id="CAI0451331.1"/>
    </source>
</evidence>
<dbReference type="EMBL" id="CAMGYJ010000007">
    <property type="protein sequence ID" value="CAI0451331.1"/>
    <property type="molecule type" value="Genomic_DNA"/>
</dbReference>
<proteinExistence type="predicted"/>
<dbReference type="GO" id="GO:0050660">
    <property type="term" value="F:flavin adenine dinucleotide binding"/>
    <property type="evidence" value="ECO:0007669"/>
    <property type="project" value="TreeGrafter"/>
</dbReference>
<dbReference type="Pfam" id="PF00175">
    <property type="entry name" value="NAD_binding_1"/>
    <property type="match status" value="1"/>
</dbReference>
<reference evidence="3" key="1">
    <citation type="submission" date="2022-08" db="EMBL/GenBank/DDBJ databases">
        <authorList>
            <person name="Gutierrez-Valencia J."/>
        </authorList>
    </citation>
    <scope>NUCLEOTIDE SEQUENCE</scope>
</reference>
<keyword evidence="5" id="KW-1185">Reference proteome</keyword>
<gene>
    <name evidence="3" type="ORF">LITE_LOCUS30747</name>
    <name evidence="4" type="ORF">LITE_LOCUS30825</name>
</gene>
<feature type="domain" description="Oxidoreductase FAD/NAD(P)-binding" evidence="2">
    <location>
        <begin position="13"/>
        <end position="107"/>
    </location>
</feature>
<dbReference type="GO" id="GO:0010181">
    <property type="term" value="F:FMN binding"/>
    <property type="evidence" value="ECO:0007669"/>
    <property type="project" value="TreeGrafter"/>
</dbReference>
<dbReference type="GO" id="GO:0016491">
    <property type="term" value="F:oxidoreductase activity"/>
    <property type="evidence" value="ECO:0007669"/>
    <property type="project" value="TreeGrafter"/>
</dbReference>
<evidence type="ECO:0000259" key="2">
    <source>
        <dbReference type="Pfam" id="PF00175"/>
    </source>
</evidence>
<dbReference type="PANTHER" id="PTHR19384">
    <property type="entry name" value="NITRIC OXIDE SYNTHASE-RELATED"/>
    <property type="match status" value="1"/>
</dbReference>
<sequence>SLPAPPPSLPLILIGPGTGCAPFRGFLAERAANEGDDFLYRDLWLSHSHDGGLLSEARGGGFYVAFSRDQPQKVYVQHKMREQSQKIWAALSEGGAAIYVAGSSTNMPSDVMLAVEEIISKEGGVAREAAAVLIRRLERDGKYHVEAWS</sequence>
<accession>A0AAV0MY72</accession>